<gene>
    <name evidence="2" type="ORF">MBSD_n0761</name>
</gene>
<evidence type="ECO:0000313" key="3">
    <source>
        <dbReference type="Proteomes" id="UP000253740"/>
    </source>
</evidence>
<dbReference type="InterPro" id="IPR017208">
    <property type="entry name" value="UCP037442_abhydr"/>
</dbReference>
<protein>
    <submittedName>
        <fullName evidence="2">Putative alpha/beta hydrolase</fullName>
    </submittedName>
</protein>
<dbReference type="EMBL" id="DF970161">
    <property type="protein sequence ID" value="GAP65471.1"/>
    <property type="molecule type" value="Genomic_DNA"/>
</dbReference>
<evidence type="ECO:0000259" key="1">
    <source>
        <dbReference type="Pfam" id="PF12146"/>
    </source>
</evidence>
<evidence type="ECO:0000313" key="2">
    <source>
        <dbReference type="EMBL" id="GAP65471.1"/>
    </source>
</evidence>
<sequence>MTDIAESVTLLPGAVKTLSVHASDGARADLCLVGAEGAAARALLWLPALGVGAHRYLPLAQALAARGVAVALHEWRGTASSDLRPRRGRDWGYRELLTLDLPASLAAARAALPRARWAIGGHSLGGQLAALRLALAPGDADALVLAASGSPYWRTFPRPQAWTVRTVQTLFPLVARLRGHYPGRRFRFAGDEARGVIADWAASGRAGRYAVAGMAFDFEAALRALTHPVYALRFAEDALGPAASLRWLLDKLPAAPRRSDTLDAATLGVAADHFAWMRQPDAVAARIAQWLGEVVGDGLGAGR</sequence>
<dbReference type="InterPro" id="IPR022742">
    <property type="entry name" value="Hydrolase_4"/>
</dbReference>
<dbReference type="AlphaFoldDB" id="A0A0K8QL84"/>
<accession>A0A0K8QL84</accession>
<dbReference type="SUPFAM" id="SSF53474">
    <property type="entry name" value="alpha/beta-Hydrolases"/>
    <property type="match status" value="1"/>
</dbReference>
<dbReference type="Gene3D" id="3.40.50.1820">
    <property type="entry name" value="alpha/beta hydrolase"/>
    <property type="match status" value="1"/>
</dbReference>
<keyword evidence="2" id="KW-0378">Hydrolase</keyword>
<dbReference type="Proteomes" id="UP000253740">
    <property type="component" value="Unassembled WGS sequence"/>
</dbReference>
<dbReference type="OrthoDB" id="9785076at2"/>
<organism evidence="2">
    <name type="scientific">Mizugakiibacter sediminis</name>
    <dbReference type="NCBI Taxonomy" id="1475481"/>
    <lineage>
        <taxon>Bacteria</taxon>
        <taxon>Pseudomonadati</taxon>
        <taxon>Pseudomonadota</taxon>
        <taxon>Gammaproteobacteria</taxon>
        <taxon>Lysobacterales</taxon>
        <taxon>Rhodanobacteraceae</taxon>
        <taxon>Mizugakiibacter</taxon>
    </lineage>
</organism>
<keyword evidence="3" id="KW-1185">Reference proteome</keyword>
<proteinExistence type="predicted"/>
<dbReference type="STRING" id="1475481.GCA_000953855_00773"/>
<name>A0A0K8QL84_9GAMM</name>
<dbReference type="RefSeq" id="WP_062535269.1">
    <property type="nucleotide sequence ID" value="NZ_DF970161.1"/>
</dbReference>
<dbReference type="PIRSF" id="PIRSF037442">
    <property type="entry name" value="UCP037442_abhydr"/>
    <property type="match status" value="1"/>
</dbReference>
<dbReference type="InterPro" id="IPR029058">
    <property type="entry name" value="AB_hydrolase_fold"/>
</dbReference>
<dbReference type="Pfam" id="PF12146">
    <property type="entry name" value="Hydrolase_4"/>
    <property type="match status" value="1"/>
</dbReference>
<reference evidence="2" key="1">
    <citation type="submission" date="2015-08" db="EMBL/GenBank/DDBJ databases">
        <title>Complete DNA Sequence of Pseudomonas syringae pv. actinidiae, the Causal Agent of Kiwifruit Canker Disease.</title>
        <authorList>
            <person name="Rikkerink E.H.A."/>
            <person name="Fineran P.C."/>
        </authorList>
    </citation>
    <scope>NUCLEOTIDE SEQUENCE</scope>
    <source>
        <strain evidence="2">SkMP5</strain>
    </source>
</reference>
<dbReference type="GO" id="GO:0016787">
    <property type="term" value="F:hydrolase activity"/>
    <property type="evidence" value="ECO:0007669"/>
    <property type="project" value="UniProtKB-KW"/>
</dbReference>
<feature type="domain" description="Serine aminopeptidase S33" evidence="1">
    <location>
        <begin position="52"/>
        <end position="175"/>
    </location>
</feature>